<dbReference type="EMBL" id="BSCQ01000057">
    <property type="protein sequence ID" value="GLH46266.1"/>
    <property type="molecule type" value="Genomic_DNA"/>
</dbReference>
<gene>
    <name evidence="1" type="ORF">RS3R1_53540</name>
</gene>
<protein>
    <submittedName>
        <fullName evidence="1">Uncharacterized protein</fullName>
    </submittedName>
</protein>
<organism evidence="1 2">
    <name type="scientific">Pseudomonas atacamensis</name>
    <dbReference type="NCBI Taxonomy" id="2565368"/>
    <lineage>
        <taxon>Bacteria</taxon>
        <taxon>Pseudomonadati</taxon>
        <taxon>Pseudomonadota</taxon>
        <taxon>Gammaproteobacteria</taxon>
        <taxon>Pseudomonadales</taxon>
        <taxon>Pseudomonadaceae</taxon>
        <taxon>Pseudomonas</taxon>
    </lineage>
</organism>
<evidence type="ECO:0000313" key="1">
    <source>
        <dbReference type="EMBL" id="GLH46266.1"/>
    </source>
</evidence>
<comment type="caution">
    <text evidence="1">The sequence shown here is derived from an EMBL/GenBank/DDBJ whole genome shotgun (WGS) entry which is preliminary data.</text>
</comment>
<sequence length="99" mass="11414">MDEVAFKHGWPNLFAGWQAPKCVVVNDGVEIQLRLCRFEDLMGEVRIKRSVMYMSTAATPQDSNDFTQPVLEFDRREHADSLDQRLGENASKRCNFFDS</sequence>
<evidence type="ECO:0000313" key="2">
    <source>
        <dbReference type="Proteomes" id="UP001145022"/>
    </source>
</evidence>
<dbReference type="Proteomes" id="UP001145022">
    <property type="component" value="Unassembled WGS sequence"/>
</dbReference>
<keyword evidence="2" id="KW-1185">Reference proteome</keyword>
<name>A0ABQ5PSV1_9PSED</name>
<proteinExistence type="predicted"/>
<reference evidence="1" key="3">
    <citation type="journal article" date="2023" name="J. Biotechnol.">
        <title>Draft Genome Sequences of Endophytic Pseudomonas Strains, Isolated from the Interior of Brassicaceae Plants.</title>
        <authorList>
            <person name="Kaneko H."/>
            <person name="Furuya T."/>
        </authorList>
    </citation>
    <scope>NUCLEOTIDE SEQUENCE</scope>
    <source>
        <strain evidence="1">RS3R-1</strain>
    </source>
</reference>
<accession>A0ABQ5PSV1</accession>
<reference evidence="1" key="2">
    <citation type="submission" date="2022-11" db="EMBL/GenBank/DDBJ databases">
        <title>Draft genome sequencing of Pseudomonas atacamensis RS3R1.</title>
        <authorList>
            <person name="Furuya T."/>
            <person name="Kaneko H."/>
        </authorList>
    </citation>
    <scope>NUCLEOTIDE SEQUENCE</scope>
    <source>
        <strain evidence="1">RS3R-1</strain>
    </source>
</reference>
<reference evidence="1" key="1">
    <citation type="journal article" date="2021" name="Sci. Rep.">
        <title>An efficient direct screening system for microorganisms that activate plant immune responses based on plant-microbe interactions using cultured plant cells.</title>
        <authorList>
            <person name="Kurokawa M."/>
            <person name="Nakano M."/>
            <person name="Kitahata N."/>
            <person name="Kuchitsu K."/>
            <person name="Furuya T."/>
        </authorList>
    </citation>
    <scope>NUCLEOTIDE SEQUENCE</scope>
    <source>
        <strain evidence="1">RS3R-1</strain>
    </source>
</reference>